<feature type="domain" description="PRC-barrel" evidence="2">
    <location>
        <begin position="53"/>
        <end position="118"/>
    </location>
</feature>
<protein>
    <submittedName>
        <fullName evidence="3">PRC-barrel domain-containing protein</fullName>
    </submittedName>
</protein>
<feature type="chain" id="PRO_5047542084" evidence="1">
    <location>
        <begin position="25"/>
        <end position="128"/>
    </location>
</feature>
<dbReference type="InterPro" id="IPR027275">
    <property type="entry name" value="PRC-brl_dom"/>
</dbReference>
<comment type="caution">
    <text evidence="3">The sequence shown here is derived from an EMBL/GenBank/DDBJ whole genome shotgun (WGS) entry which is preliminary data.</text>
</comment>
<dbReference type="PANTHER" id="PTHR36505:SF1">
    <property type="entry name" value="BLR1072 PROTEIN"/>
    <property type="match status" value="1"/>
</dbReference>
<evidence type="ECO:0000313" key="3">
    <source>
        <dbReference type="EMBL" id="MFD2738892.1"/>
    </source>
</evidence>
<keyword evidence="1" id="KW-0732">Signal</keyword>
<sequence>MKTRNAIAALTALPLLALPASLMAQTSTETLETDDAVVDTQPVTGAQDYIQLDDAAVIGSTGEKIGEIEDLLADATGKPVAVVVETEGFIGIGDKDVIVTFDQLEMLDGQFHVNMTEDELEALPKWDD</sequence>
<evidence type="ECO:0000256" key="1">
    <source>
        <dbReference type="SAM" id="SignalP"/>
    </source>
</evidence>
<feature type="signal peptide" evidence="1">
    <location>
        <begin position="1"/>
        <end position="24"/>
    </location>
</feature>
<dbReference type="Proteomes" id="UP001597474">
    <property type="component" value="Unassembled WGS sequence"/>
</dbReference>
<dbReference type="Gene3D" id="2.30.30.240">
    <property type="entry name" value="PRC-barrel domain"/>
    <property type="match status" value="1"/>
</dbReference>
<name>A0ABW5U0A1_9RHOB</name>
<evidence type="ECO:0000259" key="2">
    <source>
        <dbReference type="Pfam" id="PF05239"/>
    </source>
</evidence>
<dbReference type="InterPro" id="IPR011033">
    <property type="entry name" value="PRC_barrel-like_sf"/>
</dbReference>
<reference evidence="4" key="1">
    <citation type="journal article" date="2019" name="Int. J. Syst. Evol. Microbiol.">
        <title>The Global Catalogue of Microorganisms (GCM) 10K type strain sequencing project: providing services to taxonomists for standard genome sequencing and annotation.</title>
        <authorList>
            <consortium name="The Broad Institute Genomics Platform"/>
            <consortium name="The Broad Institute Genome Sequencing Center for Infectious Disease"/>
            <person name="Wu L."/>
            <person name="Ma J."/>
        </authorList>
    </citation>
    <scope>NUCLEOTIDE SEQUENCE [LARGE SCALE GENOMIC DNA]</scope>
    <source>
        <strain evidence="4">TISTR 2562</strain>
    </source>
</reference>
<dbReference type="EMBL" id="JBHUMP010000003">
    <property type="protein sequence ID" value="MFD2738892.1"/>
    <property type="molecule type" value="Genomic_DNA"/>
</dbReference>
<dbReference type="RefSeq" id="WP_386372029.1">
    <property type="nucleotide sequence ID" value="NZ_JBHUMP010000003.1"/>
</dbReference>
<accession>A0ABW5U0A1</accession>
<proteinExistence type="predicted"/>
<dbReference type="Pfam" id="PF05239">
    <property type="entry name" value="PRC"/>
    <property type="match status" value="1"/>
</dbReference>
<gene>
    <name evidence="3" type="ORF">ACFSUD_04865</name>
</gene>
<evidence type="ECO:0000313" key="4">
    <source>
        <dbReference type="Proteomes" id="UP001597474"/>
    </source>
</evidence>
<dbReference type="SUPFAM" id="SSF50346">
    <property type="entry name" value="PRC-barrel domain"/>
    <property type="match status" value="1"/>
</dbReference>
<organism evidence="3 4">
    <name type="scientific">Sulfitobacter aestuarii</name>
    <dbReference type="NCBI Taxonomy" id="2161676"/>
    <lineage>
        <taxon>Bacteria</taxon>
        <taxon>Pseudomonadati</taxon>
        <taxon>Pseudomonadota</taxon>
        <taxon>Alphaproteobacteria</taxon>
        <taxon>Rhodobacterales</taxon>
        <taxon>Roseobacteraceae</taxon>
        <taxon>Sulfitobacter</taxon>
    </lineage>
</organism>
<dbReference type="PANTHER" id="PTHR36505">
    <property type="entry name" value="BLR1072 PROTEIN"/>
    <property type="match status" value="1"/>
</dbReference>
<keyword evidence="4" id="KW-1185">Reference proteome</keyword>